<dbReference type="CDD" id="cd00082">
    <property type="entry name" value="HisKA"/>
    <property type="match status" value="1"/>
</dbReference>
<evidence type="ECO:0008006" key="8">
    <source>
        <dbReference type="Google" id="ProtNLM"/>
    </source>
</evidence>
<sequence length="805" mass="93809">MQYLISLQKNLQTENVFLSATLNFRDQNVEMSYKNFQKKFNEGTLILMESFKLFLEFAITISALISDDQSIYSSILFLFPISSLLQIWIIRKNQKCNDYWKIGHILALFLFLAANKQPYLMRGSVSLYCIYMTQSLNDKKYVIFYLSIMQVTFQYFDQFFDWVVLPFQWAFTLIITLSIYARQRRELVYYYHKFKSNTDLSYQEVVLNHSLQQNLFIVRLSQDQSKRSVDYFEVLFANQACKKEFAQIDNIFHRTTLINIINCNESNLSYYNLKVNFSYEQICNNYKGSTGEQINMVDKPIYLNQILYQYIVNYQNKELQESLPLKLTGLQNNQTFDILVSPCIWKHERCFIISLIDLTDRMKISQLEKLDQYKDSVLATVSHDLKNPICVIQQMITLVQEGLYDLQDCENVAIQQKVQSCCNYLQMCQTNVQTLQSFVNDLQDFAQIKQQKLKLVVSQFEISNLVQEIKNVFQIQIQKKNLELEIQVNLKPNQTYYNDPLRIKQVLFNLISNAIKFTSKGKITVKFSDDIKEILKFCKAIKEQIDSNKSIVDVGILFKNKSSIFICTVTDNGSGMSLEIQRGLFRNFATYDNDSNINKNGVGLGLIICKQLCGYIGPLQYMYLRSQTGVGSTFQFAIYKNYDKQHRYDYSGDQSSIDSIDYDISVQSPYKNIFSTRHITPLCRKQRIKELLQVLIVDDETFNCILLKLQLTKFGIHNSDVAYNGREAIEMSQKKIYDIVFLDVNMPGLNGFQCIQDIKNTNSEIKIYMLTAFNDLQTHQMSLAAGADKLLSKPLSQKQLELLLN</sequence>
<evidence type="ECO:0000256" key="2">
    <source>
        <dbReference type="PROSITE-ProRule" id="PRU00169"/>
    </source>
</evidence>
<comment type="caution">
    <text evidence="6">The sequence shown here is derived from an EMBL/GenBank/DDBJ whole genome shotgun (WGS) entry which is preliminary data.</text>
</comment>
<proteinExistence type="predicted"/>
<dbReference type="Pfam" id="PF00512">
    <property type="entry name" value="HisKA"/>
    <property type="match status" value="1"/>
</dbReference>
<feature type="transmembrane region" description="Helical" evidence="3">
    <location>
        <begin position="71"/>
        <end position="90"/>
    </location>
</feature>
<dbReference type="SMART" id="SM00448">
    <property type="entry name" value="REC"/>
    <property type="match status" value="1"/>
</dbReference>
<evidence type="ECO:0000256" key="3">
    <source>
        <dbReference type="SAM" id="Phobius"/>
    </source>
</evidence>
<feature type="domain" description="Histidine kinase" evidence="4">
    <location>
        <begin position="380"/>
        <end position="642"/>
    </location>
</feature>
<evidence type="ECO:0000313" key="6">
    <source>
        <dbReference type="EMBL" id="CAD8191788.1"/>
    </source>
</evidence>
<feature type="modified residue" description="4-aspartylphosphate" evidence="2">
    <location>
        <position position="743"/>
    </location>
</feature>
<dbReference type="GO" id="GO:0000155">
    <property type="term" value="F:phosphorelay sensor kinase activity"/>
    <property type="evidence" value="ECO:0007669"/>
    <property type="project" value="InterPro"/>
</dbReference>
<dbReference type="PANTHER" id="PTHR43719:SF28">
    <property type="entry name" value="PEROXIDE STRESS-ACTIVATED HISTIDINE KINASE MAK1-RELATED"/>
    <property type="match status" value="1"/>
</dbReference>
<organism evidence="6 7">
    <name type="scientific">Paramecium octaurelia</name>
    <dbReference type="NCBI Taxonomy" id="43137"/>
    <lineage>
        <taxon>Eukaryota</taxon>
        <taxon>Sar</taxon>
        <taxon>Alveolata</taxon>
        <taxon>Ciliophora</taxon>
        <taxon>Intramacronucleata</taxon>
        <taxon>Oligohymenophorea</taxon>
        <taxon>Peniculida</taxon>
        <taxon>Parameciidae</taxon>
        <taxon>Paramecium</taxon>
    </lineage>
</organism>
<evidence type="ECO:0000259" key="5">
    <source>
        <dbReference type="PROSITE" id="PS50110"/>
    </source>
</evidence>
<feature type="domain" description="Response regulatory" evidence="5">
    <location>
        <begin position="693"/>
        <end position="805"/>
    </location>
</feature>
<dbReference type="InterPro" id="IPR003661">
    <property type="entry name" value="HisK_dim/P_dom"/>
</dbReference>
<keyword evidence="7" id="KW-1185">Reference proteome</keyword>
<dbReference type="AlphaFoldDB" id="A0A8S1WP34"/>
<dbReference type="SMART" id="SM00388">
    <property type="entry name" value="HisKA"/>
    <property type="match status" value="1"/>
</dbReference>
<dbReference type="OrthoDB" id="10266508at2759"/>
<gene>
    <name evidence="6" type="ORF">POCTA_138.1.T1000191</name>
</gene>
<dbReference type="CDD" id="cd17546">
    <property type="entry name" value="REC_hyHK_CKI1_RcsC-like"/>
    <property type="match status" value="1"/>
</dbReference>
<dbReference type="Pfam" id="PF00072">
    <property type="entry name" value="Response_reg"/>
    <property type="match status" value="1"/>
</dbReference>
<dbReference type="PROSITE" id="PS50110">
    <property type="entry name" value="RESPONSE_REGULATORY"/>
    <property type="match status" value="1"/>
</dbReference>
<evidence type="ECO:0000256" key="1">
    <source>
        <dbReference type="ARBA" id="ARBA00022553"/>
    </source>
</evidence>
<keyword evidence="3" id="KW-1133">Transmembrane helix</keyword>
<dbReference type="InterPro" id="IPR050956">
    <property type="entry name" value="2C_system_His_kinase"/>
</dbReference>
<evidence type="ECO:0000313" key="7">
    <source>
        <dbReference type="Proteomes" id="UP000683925"/>
    </source>
</evidence>
<dbReference type="InterPro" id="IPR003594">
    <property type="entry name" value="HATPase_dom"/>
</dbReference>
<keyword evidence="3" id="KW-0472">Membrane</keyword>
<name>A0A8S1WP34_PAROT</name>
<keyword evidence="3" id="KW-0812">Transmembrane</keyword>
<dbReference type="PANTHER" id="PTHR43719">
    <property type="entry name" value="TWO-COMPONENT HISTIDINE KINASE"/>
    <property type="match status" value="1"/>
</dbReference>
<reference evidence="6" key="1">
    <citation type="submission" date="2021-01" db="EMBL/GenBank/DDBJ databases">
        <authorList>
            <consortium name="Genoscope - CEA"/>
            <person name="William W."/>
        </authorList>
    </citation>
    <scope>NUCLEOTIDE SEQUENCE</scope>
</reference>
<dbReference type="Proteomes" id="UP000683925">
    <property type="component" value="Unassembled WGS sequence"/>
</dbReference>
<accession>A0A8S1WP34</accession>
<feature type="transmembrane region" description="Helical" evidence="3">
    <location>
        <begin position="44"/>
        <end position="65"/>
    </location>
</feature>
<dbReference type="EMBL" id="CAJJDP010000100">
    <property type="protein sequence ID" value="CAD8191788.1"/>
    <property type="molecule type" value="Genomic_DNA"/>
</dbReference>
<feature type="transmembrane region" description="Helical" evidence="3">
    <location>
        <begin position="163"/>
        <end position="181"/>
    </location>
</feature>
<keyword evidence="1 2" id="KW-0597">Phosphoprotein</keyword>
<protein>
    <recommendedName>
        <fullName evidence="8">Histidine kinase</fullName>
    </recommendedName>
</protein>
<dbReference type="OMA" id="HERCFII"/>
<dbReference type="InterPro" id="IPR001789">
    <property type="entry name" value="Sig_transdc_resp-reg_receiver"/>
</dbReference>
<dbReference type="InterPro" id="IPR005467">
    <property type="entry name" value="His_kinase_dom"/>
</dbReference>
<dbReference type="Pfam" id="PF02518">
    <property type="entry name" value="HATPase_c"/>
    <property type="match status" value="1"/>
</dbReference>
<dbReference type="PROSITE" id="PS50109">
    <property type="entry name" value="HIS_KIN"/>
    <property type="match status" value="1"/>
</dbReference>
<evidence type="ECO:0000259" key="4">
    <source>
        <dbReference type="PROSITE" id="PS50109"/>
    </source>
</evidence>
<dbReference type="SMART" id="SM00387">
    <property type="entry name" value="HATPase_c"/>
    <property type="match status" value="1"/>
</dbReference>